<protein>
    <submittedName>
        <fullName evidence="3">Class II glutamine amidotransferase</fullName>
    </submittedName>
</protein>
<dbReference type="PANTHER" id="PTHR42824">
    <property type="entry name" value="GLUTAMINE AMIDOTRANSFERASE"/>
    <property type="match status" value="1"/>
</dbReference>
<sequence>MCQLLGMNCNTPTDICFSFAGFQRRGGATDVHADGWGIAFFEGRGARLFLDPQPSCKSPVAELVRNYPIHSKNVIAHIRKATHGRVALENTHPFMRELWGRYWIFAHNGALPENLAPPTEASATHDEATESGFQPVGTTDSEAAFCWILRQLRQRFGATPPARDDLFSTLQALTLELGARGEFNYLLSNGDWLFAHCSTKLAFVVRKAPFDVAHLADEDLSVDFSELTTAADRVAVIATTPLTDNEQWTTMPAGSLWLFEEGEPVAQAATVAAPPRTTTPLPGCTDTCTP</sequence>
<name>A0A6L5JZR4_RHOTE</name>
<accession>A0A6L5JZR4</accession>
<evidence type="ECO:0000313" key="4">
    <source>
        <dbReference type="Proteomes" id="UP000480275"/>
    </source>
</evidence>
<dbReference type="Pfam" id="PF13230">
    <property type="entry name" value="GATase_4"/>
    <property type="match status" value="1"/>
</dbReference>
<comment type="caution">
    <text evidence="3">The sequence shown here is derived from an EMBL/GenBank/DDBJ whole genome shotgun (WGS) entry which is preliminary data.</text>
</comment>
<evidence type="ECO:0000256" key="1">
    <source>
        <dbReference type="ARBA" id="ARBA00022962"/>
    </source>
</evidence>
<evidence type="ECO:0000313" key="3">
    <source>
        <dbReference type="EMBL" id="MQY52596.1"/>
    </source>
</evidence>
<dbReference type="Gene3D" id="3.60.20.10">
    <property type="entry name" value="Glutamine Phosphoribosylpyrophosphate, subunit 1, domain 1"/>
    <property type="match status" value="1"/>
</dbReference>
<reference evidence="3 4" key="1">
    <citation type="submission" date="2019-10" db="EMBL/GenBank/DDBJ databases">
        <title>Whole-genome sequence of the purple nonsulfur photosynthetic bacterium Rhodocyclus tenuis.</title>
        <authorList>
            <person name="Kyndt J.A."/>
            <person name="Meyer T.E."/>
        </authorList>
    </citation>
    <scope>NUCLEOTIDE SEQUENCE [LARGE SCALE GENOMIC DNA]</scope>
    <source>
        <strain evidence="3 4">DSM 110</strain>
    </source>
</reference>
<dbReference type="InterPro" id="IPR026869">
    <property type="entry name" value="EgtC-like"/>
</dbReference>
<dbReference type="SUPFAM" id="SSF56235">
    <property type="entry name" value="N-terminal nucleophile aminohydrolases (Ntn hydrolases)"/>
    <property type="match status" value="1"/>
</dbReference>
<dbReference type="EMBL" id="WIXJ01000013">
    <property type="protein sequence ID" value="MQY52596.1"/>
    <property type="molecule type" value="Genomic_DNA"/>
</dbReference>
<dbReference type="Proteomes" id="UP000480275">
    <property type="component" value="Unassembled WGS sequence"/>
</dbReference>
<evidence type="ECO:0000259" key="2">
    <source>
        <dbReference type="PROSITE" id="PS51278"/>
    </source>
</evidence>
<proteinExistence type="predicted"/>
<keyword evidence="1 3" id="KW-0315">Glutamine amidotransferase</keyword>
<dbReference type="AlphaFoldDB" id="A0A6L5JZR4"/>
<feature type="domain" description="Glutamine amidotransferase type-2" evidence="2">
    <location>
        <begin position="2"/>
        <end position="262"/>
    </location>
</feature>
<dbReference type="PROSITE" id="PS51278">
    <property type="entry name" value="GATASE_TYPE_2"/>
    <property type="match status" value="1"/>
</dbReference>
<dbReference type="CDD" id="cd01908">
    <property type="entry name" value="YafJ"/>
    <property type="match status" value="1"/>
</dbReference>
<dbReference type="InterPro" id="IPR017932">
    <property type="entry name" value="GATase_2_dom"/>
</dbReference>
<gene>
    <name evidence="3" type="ORF">GHK24_12520</name>
</gene>
<dbReference type="PANTHER" id="PTHR42824:SF1">
    <property type="entry name" value="GLUTAMINE AMIDOTRANSFERASE YAFJ-RELATED"/>
    <property type="match status" value="1"/>
</dbReference>
<dbReference type="InterPro" id="IPR029055">
    <property type="entry name" value="Ntn_hydrolases_N"/>
</dbReference>
<organism evidence="3 4">
    <name type="scientific">Rhodocyclus tenuis</name>
    <name type="common">Rhodospirillum tenue</name>
    <dbReference type="NCBI Taxonomy" id="1066"/>
    <lineage>
        <taxon>Bacteria</taxon>
        <taxon>Pseudomonadati</taxon>
        <taxon>Pseudomonadota</taxon>
        <taxon>Betaproteobacteria</taxon>
        <taxon>Rhodocyclales</taxon>
        <taxon>Rhodocyclaceae</taxon>
        <taxon>Rhodocyclus</taxon>
    </lineage>
</organism>